<reference evidence="2 3" key="1">
    <citation type="submission" date="2019-07" db="EMBL/GenBank/DDBJ databases">
        <authorList>
            <person name="Kim J."/>
        </authorList>
    </citation>
    <scope>NUCLEOTIDE SEQUENCE [LARGE SCALE GENOMIC DNA]</scope>
    <source>
        <strain evidence="2 3">G13</strain>
    </source>
</reference>
<keyword evidence="1" id="KW-0472">Membrane</keyword>
<comment type="caution">
    <text evidence="2">The sequence shown here is derived from an EMBL/GenBank/DDBJ whole genome shotgun (WGS) entry which is preliminary data.</text>
</comment>
<evidence type="ECO:0000256" key="1">
    <source>
        <dbReference type="SAM" id="Phobius"/>
    </source>
</evidence>
<gene>
    <name evidence="2" type="ORF">FPZ45_08035</name>
</gene>
<dbReference type="EMBL" id="VNJJ01000003">
    <property type="protein sequence ID" value="TVY02364.1"/>
    <property type="molecule type" value="Genomic_DNA"/>
</dbReference>
<keyword evidence="3" id="KW-1185">Reference proteome</keyword>
<keyword evidence="1" id="KW-1133">Transmembrane helix</keyword>
<dbReference type="Proteomes" id="UP000316330">
    <property type="component" value="Unassembled WGS sequence"/>
</dbReference>
<organism evidence="2 3">
    <name type="scientific">Cohnella terricola</name>
    <dbReference type="NCBI Taxonomy" id="1289167"/>
    <lineage>
        <taxon>Bacteria</taxon>
        <taxon>Bacillati</taxon>
        <taxon>Bacillota</taxon>
        <taxon>Bacilli</taxon>
        <taxon>Bacillales</taxon>
        <taxon>Paenibacillaceae</taxon>
        <taxon>Cohnella</taxon>
    </lineage>
</organism>
<feature type="transmembrane region" description="Helical" evidence="1">
    <location>
        <begin position="6"/>
        <end position="27"/>
    </location>
</feature>
<dbReference type="AlphaFoldDB" id="A0A559JR61"/>
<dbReference type="RefSeq" id="WP_144700068.1">
    <property type="nucleotide sequence ID" value="NZ_VNJJ01000003.1"/>
</dbReference>
<proteinExistence type="predicted"/>
<evidence type="ECO:0000313" key="3">
    <source>
        <dbReference type="Proteomes" id="UP000316330"/>
    </source>
</evidence>
<protein>
    <submittedName>
        <fullName evidence="2">Uncharacterized protein</fullName>
    </submittedName>
</protein>
<evidence type="ECO:0000313" key="2">
    <source>
        <dbReference type="EMBL" id="TVY02364.1"/>
    </source>
</evidence>
<accession>A0A559JR61</accession>
<name>A0A559JR61_9BACL</name>
<dbReference type="OrthoDB" id="2652483at2"/>
<keyword evidence="1" id="KW-0812">Transmembrane</keyword>
<sequence length="179" mass="19660">MKKLKILPISITAVLTAAILFGGWFAYRHYGVEKPLDRVANSVKGVDSARVEMENGLVKVKVQLDPNANLGEVYRKIKQDGASEIGAKQLELEPSAAASNELLEKAWSYSLFDVAEAMENHKYSGIRDAMEGLSKQFPGVTVKTDMDETNVYISMKDGNAAKFVVLPREPVMLGAWPNA</sequence>